<evidence type="ECO:0000313" key="2">
    <source>
        <dbReference type="EMBL" id="HIX76338.1"/>
    </source>
</evidence>
<evidence type="ECO:0000313" key="3">
    <source>
        <dbReference type="Proteomes" id="UP000886890"/>
    </source>
</evidence>
<organism evidence="2 3">
    <name type="scientific">Candidatus Fusicatenibacter merdavium</name>
    <dbReference type="NCBI Taxonomy" id="2838600"/>
    <lineage>
        <taxon>Bacteria</taxon>
        <taxon>Bacillati</taxon>
        <taxon>Bacillota</taxon>
        <taxon>Clostridia</taxon>
        <taxon>Lachnospirales</taxon>
        <taxon>Lachnospiraceae</taxon>
        <taxon>Fusicatenibacter</taxon>
    </lineage>
</organism>
<evidence type="ECO:0000259" key="1">
    <source>
        <dbReference type="Pfam" id="PF14343"/>
    </source>
</evidence>
<dbReference type="PROSITE" id="PS51257">
    <property type="entry name" value="PROKAR_LIPOPROTEIN"/>
    <property type="match status" value="1"/>
</dbReference>
<dbReference type="EMBL" id="DXEK01000028">
    <property type="protein sequence ID" value="HIX76338.1"/>
    <property type="molecule type" value="Genomic_DNA"/>
</dbReference>
<keyword evidence="2" id="KW-0378">Hydrolase</keyword>
<reference evidence="2" key="2">
    <citation type="submission" date="2021-04" db="EMBL/GenBank/DDBJ databases">
        <authorList>
            <person name="Gilroy R."/>
        </authorList>
    </citation>
    <scope>NUCLEOTIDE SEQUENCE</scope>
    <source>
        <strain evidence="2">CHK183-1962</strain>
    </source>
</reference>
<accession>A0A9D1XBA6</accession>
<name>A0A9D1XBA6_9FIRM</name>
<comment type="caution">
    <text evidence="2">The sequence shown here is derived from an EMBL/GenBank/DDBJ whole genome shotgun (WGS) entry which is preliminary data.</text>
</comment>
<dbReference type="GO" id="GO:0008233">
    <property type="term" value="F:peptidase activity"/>
    <property type="evidence" value="ECO:0007669"/>
    <property type="project" value="UniProtKB-KW"/>
</dbReference>
<dbReference type="Proteomes" id="UP000886890">
    <property type="component" value="Unassembled WGS sequence"/>
</dbReference>
<dbReference type="GO" id="GO:0006508">
    <property type="term" value="P:proteolysis"/>
    <property type="evidence" value="ECO:0007669"/>
    <property type="project" value="UniProtKB-KW"/>
</dbReference>
<reference evidence="2" key="1">
    <citation type="journal article" date="2021" name="PeerJ">
        <title>Extensive microbial diversity within the chicken gut microbiome revealed by metagenomics and culture.</title>
        <authorList>
            <person name="Gilroy R."/>
            <person name="Ravi A."/>
            <person name="Getino M."/>
            <person name="Pursley I."/>
            <person name="Horton D.L."/>
            <person name="Alikhan N.F."/>
            <person name="Baker D."/>
            <person name="Gharbi K."/>
            <person name="Hall N."/>
            <person name="Watson M."/>
            <person name="Adriaenssens E.M."/>
            <person name="Foster-Nyarko E."/>
            <person name="Jarju S."/>
            <person name="Secka A."/>
            <person name="Antonio M."/>
            <person name="Oren A."/>
            <person name="Chaudhuri R.R."/>
            <person name="La Ragione R."/>
            <person name="Hildebrand F."/>
            <person name="Pallen M.J."/>
        </authorList>
    </citation>
    <scope>NUCLEOTIDE SEQUENCE</scope>
    <source>
        <strain evidence="2">CHK183-1962</strain>
    </source>
</reference>
<proteinExistence type="predicted"/>
<sequence length="138" mass="15098">MRRWAICLLGFCILVSALIGCRIVDVSEGEAKEVDYTVLGSDEIPEEVEKVLEKQGQEPFALAYESGGFLYLMKSYGLQNSGGYSIRVESLYATGQVVHVQTTLEGPATREEQKGDSSCPTIVLKLEARENASVVFEG</sequence>
<feature type="domain" description="PrcB C-terminal" evidence="1">
    <location>
        <begin position="70"/>
        <end position="127"/>
    </location>
</feature>
<gene>
    <name evidence="2" type="ORF">H9734_01880</name>
</gene>
<dbReference type="InterPro" id="IPR025748">
    <property type="entry name" value="PrcB_C_dom"/>
</dbReference>
<dbReference type="AlphaFoldDB" id="A0A9D1XBA6"/>
<protein>
    <submittedName>
        <fullName evidence="2">Protease complex subunit PrcB family protein</fullName>
    </submittedName>
</protein>
<dbReference type="Pfam" id="PF14343">
    <property type="entry name" value="PrcB_C"/>
    <property type="match status" value="1"/>
</dbReference>
<keyword evidence="2" id="KW-0645">Protease</keyword>